<organism evidence="1">
    <name type="scientific">metagenome</name>
    <dbReference type="NCBI Taxonomy" id="256318"/>
    <lineage>
        <taxon>unclassified sequences</taxon>
        <taxon>metagenomes</taxon>
    </lineage>
</organism>
<proteinExistence type="predicted"/>
<gene>
    <name evidence="1" type="ORF">DF3PB_310017</name>
</gene>
<protein>
    <submittedName>
        <fullName evidence="1">Uncharacterized protein</fullName>
    </submittedName>
</protein>
<sequence length="71" mass="7965">MTNATNTKRPTHRVYHEVKNKDGKTVRSIEVGAIWPSRSGSGFNMKLDYMPVNFTGWLDIRPIDETGEAAA</sequence>
<reference evidence="1" key="1">
    <citation type="submission" date="2018-07" db="EMBL/GenBank/DDBJ databases">
        <authorList>
            <person name="Quirk P.G."/>
            <person name="Krulwich T.A."/>
        </authorList>
    </citation>
    <scope>NUCLEOTIDE SEQUENCE</scope>
</reference>
<evidence type="ECO:0000313" key="1">
    <source>
        <dbReference type="EMBL" id="SUS06676.1"/>
    </source>
</evidence>
<accession>A0A380TEF5</accession>
<dbReference type="AlphaFoldDB" id="A0A380TEF5"/>
<name>A0A380TEF5_9ZZZZ</name>
<dbReference type="EMBL" id="UIDG01000235">
    <property type="protein sequence ID" value="SUS06676.1"/>
    <property type="molecule type" value="Genomic_DNA"/>
</dbReference>